<sequence>MIKSYVKGNLVRMMLTAVEHDNDPDVESGKVFFTHGCNCHAAMGSGIAPQIASKFPQVEEQDRLFYNLMHRQNKSMFMLGESRPVSLSRNVTIFNSYTQYYPGKDFRLAALYKAFVNINTMIKGHTLIIPRIGAGVAGGDWEEISKAIDMAAPDVNIIVVDWDGTEL</sequence>
<feature type="domain" description="Macro" evidence="1">
    <location>
        <begin position="1"/>
        <end position="167"/>
    </location>
</feature>
<accession>A0AAE9K826</accession>
<dbReference type="Proteomes" id="UP000832072">
    <property type="component" value="Segment"/>
</dbReference>
<dbReference type="EMBL" id="OM638103">
    <property type="protein sequence ID" value="UNY47063.1"/>
    <property type="molecule type" value="Genomic_DNA"/>
</dbReference>
<dbReference type="PROSITE" id="PS51154">
    <property type="entry name" value="MACRO"/>
    <property type="match status" value="1"/>
</dbReference>
<dbReference type="GO" id="GO:0140291">
    <property type="term" value="P:peptidyl-glutamate ADP-deribosylation"/>
    <property type="evidence" value="ECO:0007669"/>
    <property type="project" value="TreeGrafter"/>
</dbReference>
<dbReference type="InterPro" id="IPR043472">
    <property type="entry name" value="Macro_dom-like"/>
</dbReference>
<proteinExistence type="predicted"/>
<protein>
    <recommendedName>
        <fullName evidence="1">Macro domain-containing protein</fullName>
    </recommendedName>
</protein>
<dbReference type="PANTHER" id="PTHR12521:SF0">
    <property type="entry name" value="ADP-RIBOSE GLYCOHYDROLASE OARD1"/>
    <property type="match status" value="1"/>
</dbReference>
<organism evidence="2 3">
    <name type="scientific">Cronobacter phage LPCS28</name>
    <dbReference type="NCBI Taxonomy" id="2924885"/>
    <lineage>
        <taxon>Viruses</taxon>
        <taxon>Duplodnaviria</taxon>
        <taxon>Heunggongvirae</taxon>
        <taxon>Uroviricota</taxon>
        <taxon>Caudoviricetes</taxon>
        <taxon>Pantevenvirales</taxon>
        <taxon>Straboviridae</taxon>
        <taxon>Nanhuvirus</taxon>
        <taxon>Nanhuvirus LPCS28</taxon>
    </lineage>
</organism>
<reference evidence="2 3" key="1">
    <citation type="submission" date="2022-02" db="EMBL/GenBank/DDBJ databases">
        <authorList>
            <person name="Tian F."/>
            <person name="Li J."/>
            <person name="Li F."/>
            <person name="Tong Y."/>
        </authorList>
    </citation>
    <scope>NUCLEOTIDE SEQUENCE [LARGE SCALE GENOMIC DNA]</scope>
</reference>
<dbReference type="Gene3D" id="3.40.220.10">
    <property type="entry name" value="Leucine Aminopeptidase, subunit E, domain 1"/>
    <property type="match status" value="1"/>
</dbReference>
<keyword evidence="3" id="KW-1185">Reference proteome</keyword>
<dbReference type="PANTHER" id="PTHR12521">
    <property type="entry name" value="PROTEIN C6ORF130"/>
    <property type="match status" value="1"/>
</dbReference>
<gene>
    <name evidence="2" type="ORF">EHEKIMEA_00181</name>
</gene>
<dbReference type="InterPro" id="IPR002589">
    <property type="entry name" value="Macro_dom"/>
</dbReference>
<evidence type="ECO:0000313" key="3">
    <source>
        <dbReference type="Proteomes" id="UP000832072"/>
    </source>
</evidence>
<evidence type="ECO:0000259" key="1">
    <source>
        <dbReference type="PROSITE" id="PS51154"/>
    </source>
</evidence>
<evidence type="ECO:0000313" key="2">
    <source>
        <dbReference type="EMBL" id="UNY47063.1"/>
    </source>
</evidence>
<name>A0AAE9K826_9CAUD</name>
<dbReference type="InterPro" id="IPR050892">
    <property type="entry name" value="ADP-ribose_metab_enzymes"/>
</dbReference>
<dbReference type="SUPFAM" id="SSF52949">
    <property type="entry name" value="Macro domain-like"/>
    <property type="match status" value="1"/>
</dbReference>